<dbReference type="Pfam" id="PF12902">
    <property type="entry name" value="Ferritin-like"/>
    <property type="match status" value="1"/>
</dbReference>
<dbReference type="Gene3D" id="1.20.1260.10">
    <property type="match status" value="1"/>
</dbReference>
<evidence type="ECO:0000259" key="2">
    <source>
        <dbReference type="Pfam" id="PF12902"/>
    </source>
</evidence>
<proteinExistence type="predicted"/>
<gene>
    <name evidence="3" type="ORF">A2T98_13920</name>
</gene>
<dbReference type="InterPro" id="IPR012347">
    <property type="entry name" value="Ferritin-like"/>
</dbReference>
<evidence type="ECO:0000256" key="1">
    <source>
        <dbReference type="SAM" id="MobiDB-lite"/>
    </source>
</evidence>
<feature type="compositionally biased region" description="Basic and acidic residues" evidence="1">
    <location>
        <begin position="1"/>
        <end position="13"/>
    </location>
</feature>
<comment type="caution">
    <text evidence="3">The sequence shown here is derived from an EMBL/GenBank/DDBJ whole genome shotgun (WGS) entry which is preliminary data.</text>
</comment>
<dbReference type="InterPro" id="IPR026820">
    <property type="entry name" value="VioB/RebD_dom"/>
</dbReference>
<dbReference type="EMBL" id="LWAJ01000186">
    <property type="protein sequence ID" value="KZL49238.1"/>
    <property type="molecule type" value="Genomic_DNA"/>
</dbReference>
<evidence type="ECO:0000313" key="4">
    <source>
        <dbReference type="Proteomes" id="UP000076555"/>
    </source>
</evidence>
<sequence length="128" mass="14550">MIERSHHVGEKEPLVGSRNRQTRRHNFLKLAGKKDNLSYHTIGLFYTEVIRGLKALDKQYKKEGKNLFIGDPKKQITPEYYYNGAGDIIKVTDINSVIKALYIIQTQAEGSGTTTIYVLENNFNGDTT</sequence>
<dbReference type="AlphaFoldDB" id="A0A166J4Z9"/>
<name>A0A166J4Z9_NODSP</name>
<accession>A0A166J4Z9</accession>
<protein>
    <recommendedName>
        <fullName evidence="2">Iminophenyl-pyruvate dimer synthase domain-containing protein</fullName>
    </recommendedName>
</protein>
<evidence type="ECO:0000313" key="3">
    <source>
        <dbReference type="EMBL" id="KZL49238.1"/>
    </source>
</evidence>
<reference evidence="3 4" key="1">
    <citation type="submission" date="2016-04" db="EMBL/GenBank/DDBJ databases">
        <title>Draft Genome Assembly of the Bloom-forming Cyanobacterium Nodularia spumigena Strain CENA596 in Shrimp Production Ponds.</title>
        <authorList>
            <person name="Popin R.V."/>
            <person name="Rigonato J."/>
            <person name="Abreu V.A."/>
            <person name="Andreote A.P."/>
            <person name="Silveira S.B."/>
            <person name="Odebrecht C."/>
            <person name="Fiore M.F."/>
        </authorList>
    </citation>
    <scope>NUCLEOTIDE SEQUENCE [LARGE SCALE GENOMIC DNA]</scope>
    <source>
        <strain evidence="3 4">CENA596</strain>
    </source>
</reference>
<dbReference type="RefSeq" id="WP_063873281.1">
    <property type="nucleotide sequence ID" value="NZ_CAWMRI010000186.1"/>
</dbReference>
<feature type="region of interest" description="Disordered" evidence="1">
    <location>
        <begin position="1"/>
        <end position="20"/>
    </location>
</feature>
<dbReference type="Proteomes" id="UP000076555">
    <property type="component" value="Unassembled WGS sequence"/>
</dbReference>
<feature type="domain" description="Iminophenyl-pyruvate dimer synthase" evidence="2">
    <location>
        <begin position="32"/>
        <end position="115"/>
    </location>
</feature>
<organism evidence="3 4">
    <name type="scientific">Nodularia spumigena CENA596</name>
    <dbReference type="NCBI Taxonomy" id="1819295"/>
    <lineage>
        <taxon>Bacteria</taxon>
        <taxon>Bacillati</taxon>
        <taxon>Cyanobacteriota</taxon>
        <taxon>Cyanophyceae</taxon>
        <taxon>Nostocales</taxon>
        <taxon>Nodulariaceae</taxon>
        <taxon>Nodularia</taxon>
    </lineage>
</organism>